<name>A0A0F9LIA5_9ZZZZ</name>
<reference evidence="1" key="1">
    <citation type="journal article" date="2015" name="Nature">
        <title>Complex archaea that bridge the gap between prokaryotes and eukaryotes.</title>
        <authorList>
            <person name="Spang A."/>
            <person name="Saw J.H."/>
            <person name="Jorgensen S.L."/>
            <person name="Zaremba-Niedzwiedzka K."/>
            <person name="Martijn J."/>
            <person name="Lind A.E."/>
            <person name="van Eijk R."/>
            <person name="Schleper C."/>
            <person name="Guy L."/>
            <person name="Ettema T.J."/>
        </authorList>
    </citation>
    <scope>NUCLEOTIDE SEQUENCE</scope>
</reference>
<dbReference type="AlphaFoldDB" id="A0A0F9LIA5"/>
<accession>A0A0F9LIA5</accession>
<sequence length="186" mass="19659">NGRGGKSRVELRRRPAGSCRQVCPFGSRGGRQVLGQCREGNPGIPAAYPGRVLQGPPPSPDVPGLTKVDAGAAAARGIAVDRRPFPELPPRGRRSGNFPRLSRARRWATMSPVPAGLSKVPGLRTGPFLLVVLRGSHEAGPPDIRAGPRNPLPVAPFLERWSPGLPAFPPLCSMAFPTASLHPSIL</sequence>
<protein>
    <submittedName>
        <fullName evidence="1">Uncharacterized protein</fullName>
    </submittedName>
</protein>
<feature type="non-terminal residue" evidence="1">
    <location>
        <position position="1"/>
    </location>
</feature>
<comment type="caution">
    <text evidence="1">The sequence shown here is derived from an EMBL/GenBank/DDBJ whole genome shotgun (WGS) entry which is preliminary data.</text>
</comment>
<proteinExistence type="predicted"/>
<organism evidence="1">
    <name type="scientific">marine sediment metagenome</name>
    <dbReference type="NCBI Taxonomy" id="412755"/>
    <lineage>
        <taxon>unclassified sequences</taxon>
        <taxon>metagenomes</taxon>
        <taxon>ecological metagenomes</taxon>
    </lineage>
</organism>
<dbReference type="EMBL" id="LAZR01012358">
    <property type="protein sequence ID" value="KKM27240.1"/>
    <property type="molecule type" value="Genomic_DNA"/>
</dbReference>
<gene>
    <name evidence="1" type="ORF">LCGC14_1576680</name>
</gene>
<evidence type="ECO:0000313" key="1">
    <source>
        <dbReference type="EMBL" id="KKM27240.1"/>
    </source>
</evidence>